<proteinExistence type="predicted"/>
<evidence type="ECO:0000256" key="1">
    <source>
        <dbReference type="ARBA" id="ARBA00022801"/>
    </source>
</evidence>
<dbReference type="CDD" id="cd03886">
    <property type="entry name" value="M20_Acy1"/>
    <property type="match status" value="1"/>
</dbReference>
<dbReference type="Proteomes" id="UP000526184">
    <property type="component" value="Unassembled WGS sequence"/>
</dbReference>
<dbReference type="EMBL" id="JABMKT010000021">
    <property type="protein sequence ID" value="NYV28090.1"/>
    <property type="molecule type" value="Genomic_DNA"/>
</dbReference>
<feature type="binding site" evidence="2">
    <location>
        <position position="103"/>
    </location>
    <ligand>
        <name>Mn(2+)</name>
        <dbReference type="ChEBI" id="CHEBI:29035"/>
        <label>2</label>
    </ligand>
</feature>
<dbReference type="SUPFAM" id="SSF55031">
    <property type="entry name" value="Bacterial exopeptidase dimerisation domain"/>
    <property type="match status" value="1"/>
</dbReference>
<dbReference type="Gene3D" id="3.30.70.360">
    <property type="match status" value="1"/>
</dbReference>
<feature type="binding site" evidence="2">
    <location>
        <position position="163"/>
    </location>
    <ligand>
        <name>Mn(2+)</name>
        <dbReference type="ChEBI" id="CHEBI:29035"/>
        <label>2</label>
    </ligand>
</feature>
<dbReference type="PIRSF" id="PIRSF005962">
    <property type="entry name" value="Pept_M20D_amidohydro"/>
    <property type="match status" value="1"/>
</dbReference>
<keyword evidence="2" id="KW-0479">Metal-binding</keyword>
<protein>
    <submittedName>
        <fullName evidence="4">Amidohydrolase</fullName>
    </submittedName>
</protein>
<reference evidence="4 5" key="1">
    <citation type="submission" date="2020-05" db="EMBL/GenBank/DDBJ databases">
        <title>Streptobacillus felis strain LHL191014123.</title>
        <authorList>
            <person name="Fawzy A."/>
            <person name="Rau J."/>
            <person name="Risse K."/>
            <person name="Schauerte N."/>
            <person name="Geiger C."/>
            <person name="Blom J."/>
            <person name="Imirzalioglu C."/>
            <person name="Falgenhauer J."/>
            <person name="Bach A."/>
            <person name="Herden C."/>
            <person name="Eisenberg T."/>
        </authorList>
    </citation>
    <scope>NUCLEOTIDE SEQUENCE [LARGE SCALE GENOMIC DNA]</scope>
    <source>
        <strain evidence="4 5">LHL191014123</strain>
    </source>
</reference>
<evidence type="ECO:0000256" key="2">
    <source>
        <dbReference type="PIRSR" id="PIRSR005962-1"/>
    </source>
</evidence>
<dbReference type="FunFam" id="3.30.70.360:FF:000001">
    <property type="entry name" value="N-acetyldiaminopimelate deacetylase"/>
    <property type="match status" value="1"/>
</dbReference>
<dbReference type="Pfam" id="PF01546">
    <property type="entry name" value="Peptidase_M20"/>
    <property type="match status" value="1"/>
</dbReference>
<feature type="binding site" evidence="2">
    <location>
        <position position="363"/>
    </location>
    <ligand>
        <name>Mn(2+)</name>
        <dbReference type="ChEBI" id="CHEBI:29035"/>
        <label>2</label>
    </ligand>
</feature>
<comment type="caution">
    <text evidence="4">The sequence shown here is derived from an EMBL/GenBank/DDBJ whole genome shotgun (WGS) entry which is preliminary data.</text>
</comment>
<dbReference type="InterPro" id="IPR036264">
    <property type="entry name" value="Bact_exopeptidase_dim_dom"/>
</dbReference>
<feature type="binding site" evidence="2">
    <location>
        <position position="137"/>
    </location>
    <ligand>
        <name>Mn(2+)</name>
        <dbReference type="ChEBI" id="CHEBI:29035"/>
        <label>2</label>
    </ligand>
</feature>
<dbReference type="GO" id="GO:0050118">
    <property type="term" value="F:N-acetyldiaminopimelate deacetylase activity"/>
    <property type="evidence" value="ECO:0007669"/>
    <property type="project" value="UniProtKB-ARBA"/>
</dbReference>
<organism evidence="4 5">
    <name type="scientific">Streptobacillus felis</name>
    <dbReference type="NCBI Taxonomy" id="1384509"/>
    <lineage>
        <taxon>Bacteria</taxon>
        <taxon>Fusobacteriati</taxon>
        <taxon>Fusobacteriota</taxon>
        <taxon>Fusobacteriia</taxon>
        <taxon>Fusobacteriales</taxon>
        <taxon>Leptotrichiaceae</taxon>
        <taxon>Streptobacillus</taxon>
    </lineage>
</organism>
<dbReference type="InterPro" id="IPR017439">
    <property type="entry name" value="Amidohydrolase"/>
</dbReference>
<dbReference type="Gene3D" id="3.40.630.10">
    <property type="entry name" value="Zn peptidases"/>
    <property type="match status" value="1"/>
</dbReference>
<dbReference type="NCBIfam" id="TIGR01891">
    <property type="entry name" value="amidohydrolases"/>
    <property type="match status" value="1"/>
</dbReference>
<dbReference type="RefSeq" id="WP_180136180.1">
    <property type="nucleotide sequence ID" value="NZ_JABMKT010000021.1"/>
</dbReference>
<feature type="binding site" evidence="2">
    <location>
        <position position="101"/>
    </location>
    <ligand>
        <name>Mn(2+)</name>
        <dbReference type="ChEBI" id="CHEBI:29035"/>
        <label>2</label>
    </ligand>
</feature>
<comment type="cofactor">
    <cofactor evidence="2">
        <name>Mn(2+)</name>
        <dbReference type="ChEBI" id="CHEBI:29035"/>
    </cofactor>
    <text evidence="2">The Mn(2+) ion enhances activity.</text>
</comment>
<name>A0A7Z0PHG7_9FUSO</name>
<accession>A0A7Z0PHG7</accession>
<dbReference type="PANTHER" id="PTHR11014:SF98">
    <property type="entry name" value="N-ACETYLDIAMINOPIMELATE DEACETYLASE"/>
    <property type="match status" value="1"/>
</dbReference>
<dbReference type="Pfam" id="PF07687">
    <property type="entry name" value="M20_dimer"/>
    <property type="match status" value="1"/>
</dbReference>
<feature type="domain" description="Peptidase M20 dimerisation" evidence="3">
    <location>
        <begin position="184"/>
        <end position="279"/>
    </location>
</feature>
<keyword evidence="1 4" id="KW-0378">Hydrolase</keyword>
<dbReference type="InterPro" id="IPR002933">
    <property type="entry name" value="Peptidase_M20"/>
</dbReference>
<dbReference type="PANTHER" id="PTHR11014">
    <property type="entry name" value="PEPTIDASE M20 FAMILY MEMBER"/>
    <property type="match status" value="1"/>
</dbReference>
<evidence type="ECO:0000313" key="5">
    <source>
        <dbReference type="Proteomes" id="UP000526184"/>
    </source>
</evidence>
<dbReference type="GO" id="GO:0046872">
    <property type="term" value="F:metal ion binding"/>
    <property type="evidence" value="ECO:0007669"/>
    <property type="project" value="UniProtKB-KW"/>
</dbReference>
<keyword evidence="5" id="KW-1185">Reference proteome</keyword>
<gene>
    <name evidence="4" type="ORF">HP397_04585</name>
</gene>
<keyword evidence="2" id="KW-0464">Manganese</keyword>
<dbReference type="InterPro" id="IPR011650">
    <property type="entry name" value="Peptidase_M20_dimer"/>
</dbReference>
<dbReference type="SUPFAM" id="SSF53187">
    <property type="entry name" value="Zn-dependent exopeptidases"/>
    <property type="match status" value="1"/>
</dbReference>
<dbReference type="AlphaFoldDB" id="A0A7Z0PHG7"/>
<sequence>MNDFIINKVEEIFDEIVSHRRYLHINPELSEYEYNTSNYIINFLEKHNIEYKKVANTGIYAYIKNGLGKTLAFRADIDALPILEESDVDFKSVNNGVMHACGHDVHTSVQLGVAKILSENKDKWSGNVKFFFQPAEETVGGAKRMLEDGVNDDFKSDAIFAFHVAPEIEVGKVGIKYGKLHATSSTFVITINGMSSHAALAYLGIDTIVIGSKVIEYLQSIVSRRIDARECAVITVGTFNAGTAQNIVADKAVLTGTIRTLTLELKEWIVNEIKNMLPKFVESMGAKVDIEFKDSYIPVINNDEKTKFLEKNIKNILGSENCVLIEKSRMDAEDVGYFLSEIEGSFYRLGIRNEKNGAIYDLHHPKFKVDENAIKIGMMIQLKNALEYLNEG</sequence>
<evidence type="ECO:0000259" key="3">
    <source>
        <dbReference type="Pfam" id="PF07687"/>
    </source>
</evidence>
<evidence type="ECO:0000313" key="4">
    <source>
        <dbReference type="EMBL" id="NYV28090.1"/>
    </source>
</evidence>
<dbReference type="GO" id="GO:0019877">
    <property type="term" value="P:diaminopimelate biosynthetic process"/>
    <property type="evidence" value="ECO:0007669"/>
    <property type="project" value="TreeGrafter"/>
</dbReference>